<protein>
    <submittedName>
        <fullName evidence="1">Uncharacterized protein</fullName>
    </submittedName>
</protein>
<sequence length="351" mass="41116">MRKLTEFVKRPKPCDYRNTTKVDTKEQRKLKLKLPLDLSFIIENYHPGLSLSSKLGKKGVFRLASRNFSSVLIKHVEKFLVYDDRREFNVDLAPFLSLKTLKIVDCCFFDFIYLTSAIDRLILDGVRDVKCRDVAVNKVELHNMDVTVVTKLLCTVFIQSLSLVNIDLSRNFEVPKSVKALSIRKCKLTQEKAIEIVQTHELIDFTFVEDDFELECLQNNTVKQPMLRIKHCSKTFYELDYKNIRKLKLYDTKYIELLRIDALESFTLNDSIGDASFLKIFLSRYHLKELNLENSVVPQTMLYDFVVLFKSSLRYFNVQKIEIPFDFLSFLKAHLRKCTVLYGNGRSIRIE</sequence>
<dbReference type="OMA" id="NKVELHN"/>
<dbReference type="AlphaFoldDB" id="L7JVM0"/>
<keyword evidence="2" id="KW-1185">Reference proteome</keyword>
<organism evidence="1 2">
    <name type="scientific">Trachipleistophora hominis</name>
    <name type="common">Microsporidian parasite</name>
    <dbReference type="NCBI Taxonomy" id="72359"/>
    <lineage>
        <taxon>Eukaryota</taxon>
        <taxon>Fungi</taxon>
        <taxon>Fungi incertae sedis</taxon>
        <taxon>Microsporidia</taxon>
        <taxon>Pleistophoridae</taxon>
        <taxon>Trachipleistophora</taxon>
    </lineage>
</organism>
<evidence type="ECO:0000313" key="1">
    <source>
        <dbReference type="EMBL" id="ELQ74782.1"/>
    </source>
</evidence>
<dbReference type="VEuPathDB" id="MicrosporidiaDB:THOM_2259"/>
<reference evidence="1 2" key="1">
    <citation type="journal article" date="2012" name="PLoS Pathog.">
        <title>The genome of the obligate intracellular parasite Trachipleistophora hominis: new insights into microsporidian genome dynamics and reductive evolution.</title>
        <authorList>
            <person name="Heinz E."/>
            <person name="Williams T.A."/>
            <person name="Nakjang S."/>
            <person name="Noel C.J."/>
            <person name="Swan D.C."/>
            <person name="Goldberg A.V."/>
            <person name="Harris S.R."/>
            <person name="Weinmaier T."/>
            <person name="Markert S."/>
            <person name="Becher D."/>
            <person name="Bernhardt J."/>
            <person name="Dagan T."/>
            <person name="Hacker C."/>
            <person name="Lucocq J.M."/>
            <person name="Schweder T."/>
            <person name="Rattei T."/>
            <person name="Hall N."/>
            <person name="Hirt R.P."/>
            <person name="Embley T.M."/>
        </authorList>
    </citation>
    <scope>NUCLEOTIDE SEQUENCE [LARGE SCALE GENOMIC DNA]</scope>
</reference>
<accession>L7JVM0</accession>
<evidence type="ECO:0000313" key="2">
    <source>
        <dbReference type="Proteomes" id="UP000011185"/>
    </source>
</evidence>
<dbReference type="HOGENOM" id="CLU_790329_0_0_1"/>
<name>L7JVM0_TRAHO</name>
<dbReference type="EMBL" id="JH994023">
    <property type="protein sequence ID" value="ELQ74782.1"/>
    <property type="molecule type" value="Genomic_DNA"/>
</dbReference>
<dbReference type="SUPFAM" id="SSF52047">
    <property type="entry name" value="RNI-like"/>
    <property type="match status" value="1"/>
</dbReference>
<gene>
    <name evidence="1" type="ORF">THOM_2259</name>
</gene>
<dbReference type="OrthoDB" id="2192627at2759"/>
<proteinExistence type="predicted"/>
<dbReference type="Proteomes" id="UP000011185">
    <property type="component" value="Unassembled WGS sequence"/>
</dbReference>
<dbReference type="InParanoid" id="L7JVM0"/>